<gene>
    <name evidence="2" type="ORF">CC80DRAFT_595116</name>
</gene>
<dbReference type="OrthoDB" id="3750626at2759"/>
<dbReference type="AlphaFoldDB" id="A0A6A5TPH7"/>
<evidence type="ECO:0000313" key="2">
    <source>
        <dbReference type="EMBL" id="KAF1954338.1"/>
    </source>
</evidence>
<dbReference type="SUPFAM" id="SSF81383">
    <property type="entry name" value="F-box domain"/>
    <property type="match status" value="1"/>
</dbReference>
<sequence length="493" mass="56620">MYTLRQRHFALQSRDNASRQPGREHFSTIPDELLLMITEPLTDRSDLCALARTARRFTALIQELLFTSAVLREGPQQKSYVMQFACVLFARPDLARAVRSLQLAVAGRFFRSEFGKLKARAVWFGEQFWKECALGNGRDDWVEPLYEGYEPAFAGIILMLLPNLESLSFVDHAGYCGPEISPATLFGLSDDEYYYLLVPGLQNLKHLYVEGNVPHDLVDIAWLESFEIGIRPMNNSRLARRTWWTPLEHLTSLNVHCDIHRVNSHEDLDRFAFGIAKALPALRHLTVHLKDSTQGTLRESFGGRSIFDFNTYSAPFHNSFSGVNGVIALESLIIETSQLNFRNLLLRYWFDNFKPLPHLTWLSRLRHLRIPQGAIMDHELDPYPWTGRLIILSQRRSGQAYFPGTLEVVEVTNIKWNTLTDWAEQLLDWKADGGLRRLKKVVLRGDVPAPSEDKWLWYKHSPDSPREGSPWSRLRQVGVEVEQSLDGCEILES</sequence>
<dbReference type="EMBL" id="ML976999">
    <property type="protein sequence ID" value="KAF1954338.1"/>
    <property type="molecule type" value="Genomic_DNA"/>
</dbReference>
<name>A0A6A5TPH7_9PLEO</name>
<proteinExistence type="predicted"/>
<dbReference type="Proteomes" id="UP000800035">
    <property type="component" value="Unassembled WGS sequence"/>
</dbReference>
<evidence type="ECO:0000259" key="1">
    <source>
        <dbReference type="Pfam" id="PF12937"/>
    </source>
</evidence>
<dbReference type="Pfam" id="PF12937">
    <property type="entry name" value="F-box-like"/>
    <property type="match status" value="1"/>
</dbReference>
<accession>A0A6A5TPH7</accession>
<evidence type="ECO:0000313" key="3">
    <source>
        <dbReference type="Proteomes" id="UP000800035"/>
    </source>
</evidence>
<reference evidence="2" key="1">
    <citation type="journal article" date="2020" name="Stud. Mycol.">
        <title>101 Dothideomycetes genomes: a test case for predicting lifestyles and emergence of pathogens.</title>
        <authorList>
            <person name="Haridas S."/>
            <person name="Albert R."/>
            <person name="Binder M."/>
            <person name="Bloem J."/>
            <person name="Labutti K."/>
            <person name="Salamov A."/>
            <person name="Andreopoulos B."/>
            <person name="Baker S."/>
            <person name="Barry K."/>
            <person name="Bills G."/>
            <person name="Bluhm B."/>
            <person name="Cannon C."/>
            <person name="Castanera R."/>
            <person name="Culley D."/>
            <person name="Daum C."/>
            <person name="Ezra D."/>
            <person name="Gonzalez J."/>
            <person name="Henrissat B."/>
            <person name="Kuo A."/>
            <person name="Liang C."/>
            <person name="Lipzen A."/>
            <person name="Lutzoni F."/>
            <person name="Magnuson J."/>
            <person name="Mondo S."/>
            <person name="Nolan M."/>
            <person name="Ohm R."/>
            <person name="Pangilinan J."/>
            <person name="Park H.-J."/>
            <person name="Ramirez L."/>
            <person name="Alfaro M."/>
            <person name="Sun H."/>
            <person name="Tritt A."/>
            <person name="Yoshinaga Y."/>
            <person name="Zwiers L.-H."/>
            <person name="Turgeon B."/>
            <person name="Goodwin S."/>
            <person name="Spatafora J."/>
            <person name="Crous P."/>
            <person name="Grigoriev I."/>
        </authorList>
    </citation>
    <scope>NUCLEOTIDE SEQUENCE</scope>
    <source>
        <strain evidence="2">CBS 675.92</strain>
    </source>
</reference>
<feature type="domain" description="F-box" evidence="1">
    <location>
        <begin position="27"/>
        <end position="66"/>
    </location>
</feature>
<protein>
    <recommendedName>
        <fullName evidence="1">F-box domain-containing protein</fullName>
    </recommendedName>
</protein>
<dbReference type="InterPro" id="IPR036047">
    <property type="entry name" value="F-box-like_dom_sf"/>
</dbReference>
<dbReference type="InterPro" id="IPR001810">
    <property type="entry name" value="F-box_dom"/>
</dbReference>
<organism evidence="2 3">
    <name type="scientific">Byssothecium circinans</name>
    <dbReference type="NCBI Taxonomy" id="147558"/>
    <lineage>
        <taxon>Eukaryota</taxon>
        <taxon>Fungi</taxon>
        <taxon>Dikarya</taxon>
        <taxon>Ascomycota</taxon>
        <taxon>Pezizomycotina</taxon>
        <taxon>Dothideomycetes</taxon>
        <taxon>Pleosporomycetidae</taxon>
        <taxon>Pleosporales</taxon>
        <taxon>Massarineae</taxon>
        <taxon>Massarinaceae</taxon>
        <taxon>Byssothecium</taxon>
    </lineage>
</organism>
<keyword evidence="3" id="KW-1185">Reference proteome</keyword>